<protein>
    <submittedName>
        <fullName evidence="3">Uncharacterized protein</fullName>
    </submittedName>
</protein>
<dbReference type="EMBL" id="ML220138">
    <property type="protein sequence ID" value="TGZ78702.1"/>
    <property type="molecule type" value="Genomic_DNA"/>
</dbReference>
<gene>
    <name evidence="3" type="ORF">EX30DRAFT_373566</name>
</gene>
<proteinExistence type="predicted"/>
<dbReference type="InParanoid" id="A0A4S2MNK8"/>
<reference evidence="3 4" key="1">
    <citation type="submission" date="2019-04" db="EMBL/GenBank/DDBJ databases">
        <title>Comparative genomics and transcriptomics to analyze fruiting body development in filamentous ascomycetes.</title>
        <authorList>
            <consortium name="DOE Joint Genome Institute"/>
            <person name="Lutkenhaus R."/>
            <person name="Traeger S."/>
            <person name="Breuer J."/>
            <person name="Kuo A."/>
            <person name="Lipzen A."/>
            <person name="Pangilinan J."/>
            <person name="Dilworth D."/>
            <person name="Sandor L."/>
            <person name="Poggeler S."/>
            <person name="Barry K."/>
            <person name="Grigoriev I.V."/>
            <person name="Nowrousian M."/>
        </authorList>
    </citation>
    <scope>NUCLEOTIDE SEQUENCE [LARGE SCALE GENOMIC DNA]</scope>
    <source>
        <strain evidence="3 4">CBS 389.68</strain>
    </source>
</reference>
<evidence type="ECO:0000313" key="4">
    <source>
        <dbReference type="Proteomes" id="UP000298138"/>
    </source>
</evidence>
<feature type="chain" id="PRO_5020504644" evidence="2">
    <location>
        <begin position="24"/>
        <end position="291"/>
    </location>
</feature>
<keyword evidence="4" id="KW-1185">Reference proteome</keyword>
<feature type="signal peptide" evidence="2">
    <location>
        <begin position="1"/>
        <end position="23"/>
    </location>
</feature>
<dbReference type="Proteomes" id="UP000298138">
    <property type="component" value="Unassembled WGS sequence"/>
</dbReference>
<accession>A0A4S2MNK8</accession>
<name>A0A4S2MNK8_9PEZI</name>
<feature type="region of interest" description="Disordered" evidence="1">
    <location>
        <begin position="270"/>
        <end position="291"/>
    </location>
</feature>
<feature type="compositionally biased region" description="Polar residues" evidence="1">
    <location>
        <begin position="71"/>
        <end position="91"/>
    </location>
</feature>
<keyword evidence="2" id="KW-0732">Signal</keyword>
<feature type="region of interest" description="Disordered" evidence="1">
    <location>
        <begin position="71"/>
        <end position="105"/>
    </location>
</feature>
<dbReference type="AlphaFoldDB" id="A0A4S2MNK8"/>
<evidence type="ECO:0000256" key="1">
    <source>
        <dbReference type="SAM" id="MobiDB-lite"/>
    </source>
</evidence>
<sequence>MPPSRPHHRRLLLLGAPSFNAVAAKVCSAFDNVDTVKSEQNTWASSQLPTWRILPYKRRPLKLQNELWATETQEASETPLSGSPANTTDSINIPDETTTDLDTSTNLDLDTTISFSASLPLPPLTALTDLEDLPAPSAAILPHSPYTLLVLLLSHTTRTITTRFNRILTLHTLTVGDPTFSPFQISVWTNPAAVTPEERELKAGMRCVGVGDVVVVRRVTMGVFEGRVVGRVAWGGAVEVVVRRGERWRGGGVPGRKVLGVVRWGEGVMGEGTQRREGEWPVETQGEGEGG</sequence>
<evidence type="ECO:0000313" key="3">
    <source>
        <dbReference type="EMBL" id="TGZ78702.1"/>
    </source>
</evidence>
<organism evidence="3 4">
    <name type="scientific">Ascodesmis nigricans</name>
    <dbReference type="NCBI Taxonomy" id="341454"/>
    <lineage>
        <taxon>Eukaryota</taxon>
        <taxon>Fungi</taxon>
        <taxon>Dikarya</taxon>
        <taxon>Ascomycota</taxon>
        <taxon>Pezizomycotina</taxon>
        <taxon>Pezizomycetes</taxon>
        <taxon>Pezizales</taxon>
        <taxon>Ascodesmidaceae</taxon>
        <taxon>Ascodesmis</taxon>
    </lineage>
</organism>
<evidence type="ECO:0000256" key="2">
    <source>
        <dbReference type="SAM" id="SignalP"/>
    </source>
</evidence>